<organism evidence="3 4">
    <name type="scientific">Arthrobacter stackebrandtii</name>
    <dbReference type="NCBI Taxonomy" id="272161"/>
    <lineage>
        <taxon>Bacteria</taxon>
        <taxon>Bacillati</taxon>
        <taxon>Actinomycetota</taxon>
        <taxon>Actinomycetes</taxon>
        <taxon>Micrococcales</taxon>
        <taxon>Micrococcaceae</taxon>
        <taxon>Arthrobacter</taxon>
    </lineage>
</organism>
<comment type="caution">
    <text evidence="3">The sequence shown here is derived from an EMBL/GenBank/DDBJ whole genome shotgun (WGS) entry which is preliminary data.</text>
</comment>
<dbReference type="Proteomes" id="UP000711614">
    <property type="component" value="Unassembled WGS sequence"/>
</dbReference>
<gene>
    <name evidence="3" type="ORF">JOF48_001402</name>
</gene>
<proteinExistence type="predicted"/>
<dbReference type="InterPro" id="IPR049082">
    <property type="entry name" value="T7SS_signal"/>
</dbReference>
<sequence>MGVTYGMATGYASALSSTAVLVVAQRLNQIAAEFMTLQSGLAQVDGRDWQSAAAEGFRRQLAERQAGMVAAISAVQQAAALVDKYGRQLQIVESQDDPTAPLPAGFGAQRFGGHHGSSTGPWMPMQQGGGAPW</sequence>
<reference evidence="3 4" key="1">
    <citation type="submission" date="2021-03" db="EMBL/GenBank/DDBJ databases">
        <title>Sequencing the genomes of 1000 actinobacteria strains.</title>
        <authorList>
            <person name="Klenk H.-P."/>
        </authorList>
    </citation>
    <scope>NUCLEOTIDE SEQUENCE [LARGE SCALE GENOMIC DNA]</scope>
    <source>
        <strain evidence="3 4">DSM 16005</strain>
    </source>
</reference>
<accession>A0ABS4YX82</accession>
<protein>
    <recommendedName>
        <fullName evidence="2">Putative T7SS secretion signal domain-containing protein</fullName>
    </recommendedName>
</protein>
<evidence type="ECO:0000313" key="3">
    <source>
        <dbReference type="EMBL" id="MBP2412603.1"/>
    </source>
</evidence>
<feature type="region of interest" description="Disordered" evidence="1">
    <location>
        <begin position="96"/>
        <end position="133"/>
    </location>
</feature>
<evidence type="ECO:0000313" key="4">
    <source>
        <dbReference type="Proteomes" id="UP000711614"/>
    </source>
</evidence>
<evidence type="ECO:0000256" key="1">
    <source>
        <dbReference type="SAM" id="MobiDB-lite"/>
    </source>
</evidence>
<dbReference type="Pfam" id="PF21725">
    <property type="entry name" value="T7SS_signal"/>
    <property type="match status" value="1"/>
</dbReference>
<feature type="domain" description="Putative T7SS secretion signal" evidence="2">
    <location>
        <begin position="22"/>
        <end position="91"/>
    </location>
</feature>
<evidence type="ECO:0000259" key="2">
    <source>
        <dbReference type="Pfam" id="PF21725"/>
    </source>
</evidence>
<dbReference type="EMBL" id="JAGIOI010000001">
    <property type="protein sequence ID" value="MBP2412603.1"/>
    <property type="molecule type" value="Genomic_DNA"/>
</dbReference>
<name>A0ABS4YX82_9MICC</name>
<keyword evidence="4" id="KW-1185">Reference proteome</keyword>
<dbReference type="RefSeq" id="WP_209678870.1">
    <property type="nucleotide sequence ID" value="NZ_JAGIOI010000001.1"/>
</dbReference>